<organism evidence="1 2">
    <name type="scientific">Galerina marginata (strain CBS 339.88)</name>
    <dbReference type="NCBI Taxonomy" id="685588"/>
    <lineage>
        <taxon>Eukaryota</taxon>
        <taxon>Fungi</taxon>
        <taxon>Dikarya</taxon>
        <taxon>Basidiomycota</taxon>
        <taxon>Agaricomycotina</taxon>
        <taxon>Agaricomycetes</taxon>
        <taxon>Agaricomycetidae</taxon>
        <taxon>Agaricales</taxon>
        <taxon>Agaricineae</taxon>
        <taxon>Strophariaceae</taxon>
        <taxon>Galerina</taxon>
    </lineage>
</organism>
<evidence type="ECO:0000313" key="2">
    <source>
        <dbReference type="Proteomes" id="UP000027222"/>
    </source>
</evidence>
<dbReference type="Proteomes" id="UP000027222">
    <property type="component" value="Unassembled WGS sequence"/>
</dbReference>
<sequence length="202" mass="21897">MQMGLDYAPGCLLVDTARARGCFVAACILGLGASAIPGNIGSLAASVDPESKLQEKKIKIISRAQSWTLVEDLKHYPLRSRTSICTHLAARRRMEPGETLEFVQAAALDSPSDREAECTGKPATDSNSRGCSVYQHKYILDPHGGFRVANWQCQDEPNGEKGPGETLAQFINIASSLVGVSKNLRVHRFEVPTFRVNTAPIS</sequence>
<dbReference type="EMBL" id="KL142369">
    <property type="protein sequence ID" value="KDR82854.1"/>
    <property type="molecule type" value="Genomic_DNA"/>
</dbReference>
<reference evidence="2" key="1">
    <citation type="journal article" date="2014" name="Proc. Natl. Acad. Sci. U.S.A.">
        <title>Extensive sampling of basidiomycete genomes demonstrates inadequacy of the white-rot/brown-rot paradigm for wood decay fungi.</title>
        <authorList>
            <person name="Riley R."/>
            <person name="Salamov A.A."/>
            <person name="Brown D.W."/>
            <person name="Nagy L.G."/>
            <person name="Floudas D."/>
            <person name="Held B.W."/>
            <person name="Levasseur A."/>
            <person name="Lombard V."/>
            <person name="Morin E."/>
            <person name="Otillar R."/>
            <person name="Lindquist E.A."/>
            <person name="Sun H."/>
            <person name="LaButti K.M."/>
            <person name="Schmutz J."/>
            <person name="Jabbour D."/>
            <person name="Luo H."/>
            <person name="Baker S.E."/>
            <person name="Pisabarro A.G."/>
            <person name="Walton J.D."/>
            <person name="Blanchette R.A."/>
            <person name="Henrissat B."/>
            <person name="Martin F."/>
            <person name="Cullen D."/>
            <person name="Hibbett D.S."/>
            <person name="Grigoriev I.V."/>
        </authorList>
    </citation>
    <scope>NUCLEOTIDE SEQUENCE [LARGE SCALE GENOMIC DNA]</scope>
    <source>
        <strain evidence="2">CBS 339.88</strain>
    </source>
</reference>
<accession>A0A067TSH8</accession>
<name>A0A067TSH8_GALM3</name>
<keyword evidence="2" id="KW-1185">Reference proteome</keyword>
<evidence type="ECO:0000313" key="1">
    <source>
        <dbReference type="EMBL" id="KDR82854.1"/>
    </source>
</evidence>
<dbReference type="HOGENOM" id="CLU_1354698_0_0_1"/>
<protein>
    <submittedName>
        <fullName evidence="1">Uncharacterized protein</fullName>
    </submittedName>
</protein>
<dbReference type="AlphaFoldDB" id="A0A067TSH8"/>
<gene>
    <name evidence="1" type="ORF">GALMADRAFT_206602</name>
</gene>
<proteinExistence type="predicted"/>